<dbReference type="AlphaFoldDB" id="A0A813F8V2"/>
<evidence type="ECO:0000256" key="2">
    <source>
        <dbReference type="SAM" id="SignalP"/>
    </source>
</evidence>
<proteinExistence type="predicted"/>
<dbReference type="OrthoDB" id="438866at2759"/>
<dbReference type="Proteomes" id="UP000654075">
    <property type="component" value="Unassembled WGS sequence"/>
</dbReference>
<dbReference type="PANTHER" id="PTHR21385">
    <property type="entry name" value="ZINC FINGER PROTEIN-RELATED"/>
    <property type="match status" value="1"/>
</dbReference>
<feature type="chain" id="PRO_5036221922" evidence="2">
    <location>
        <begin position="25"/>
        <end position="269"/>
    </location>
</feature>
<dbReference type="EMBL" id="CAJNNV010024867">
    <property type="protein sequence ID" value="CAE8610944.1"/>
    <property type="molecule type" value="Genomic_DNA"/>
</dbReference>
<reference evidence="3" key="1">
    <citation type="submission" date="2021-02" db="EMBL/GenBank/DDBJ databases">
        <authorList>
            <person name="Dougan E. K."/>
            <person name="Rhodes N."/>
            <person name="Thang M."/>
            <person name="Chan C."/>
        </authorList>
    </citation>
    <scope>NUCLEOTIDE SEQUENCE</scope>
</reference>
<keyword evidence="1" id="KW-0472">Membrane</keyword>
<gene>
    <name evidence="3" type="ORF">PGLA1383_LOCUS28753</name>
    <name evidence="4" type="ORF">PGLA2088_LOCUS49261</name>
</gene>
<protein>
    <submittedName>
        <fullName evidence="3">Uncharacterized protein</fullName>
    </submittedName>
</protein>
<evidence type="ECO:0000313" key="3">
    <source>
        <dbReference type="EMBL" id="CAE8610944.1"/>
    </source>
</evidence>
<feature type="transmembrane region" description="Helical" evidence="1">
    <location>
        <begin position="205"/>
        <end position="230"/>
    </location>
</feature>
<evidence type="ECO:0000313" key="5">
    <source>
        <dbReference type="Proteomes" id="UP000654075"/>
    </source>
</evidence>
<keyword evidence="5" id="KW-1185">Reference proteome</keyword>
<name>A0A813F8V2_POLGL</name>
<evidence type="ECO:0000256" key="1">
    <source>
        <dbReference type="SAM" id="Phobius"/>
    </source>
</evidence>
<dbReference type="Proteomes" id="UP000626109">
    <property type="component" value="Unassembled WGS sequence"/>
</dbReference>
<dbReference type="PANTHER" id="PTHR21385:SF0">
    <property type="entry name" value="RE51073P"/>
    <property type="match status" value="1"/>
</dbReference>
<keyword evidence="1" id="KW-0812">Transmembrane</keyword>
<accession>A0A813F8V2</accession>
<organism evidence="3 5">
    <name type="scientific">Polarella glacialis</name>
    <name type="common">Dinoflagellate</name>
    <dbReference type="NCBI Taxonomy" id="89957"/>
    <lineage>
        <taxon>Eukaryota</taxon>
        <taxon>Sar</taxon>
        <taxon>Alveolata</taxon>
        <taxon>Dinophyceae</taxon>
        <taxon>Suessiales</taxon>
        <taxon>Suessiaceae</taxon>
        <taxon>Polarella</taxon>
    </lineage>
</organism>
<dbReference type="EMBL" id="CAJNNW010036965">
    <property type="protein sequence ID" value="CAE8738564.1"/>
    <property type="molecule type" value="Genomic_DNA"/>
</dbReference>
<evidence type="ECO:0000313" key="4">
    <source>
        <dbReference type="EMBL" id="CAE8738564.1"/>
    </source>
</evidence>
<keyword evidence="1" id="KW-1133">Transmembrane helix</keyword>
<sequence length="269" mass="29205">MSPARDFWVFRSALVTLWLWAAAAVFEVGGSTASGQFLSPALRHKEEGSLQVDPVHASCSFSVSRQVRQHLEDEVLGPAIRAGFGGQWPARCPLDTHSDVFAGFEGTGNSNKTAKQSGTCLADYCEVFQVCEPTESAQEETPPSCDAAALARARQRCDQAMARCFPLDSGDKVTRTLHTRYSRQFCQVLDCKVRSHKQKEHEAGLLSLSPLLGIVGLLCIGVFFSMVFFLQGGDELLQLLLDFGLLPARVAHAREGLRSSAGFGHAKGC</sequence>
<feature type="signal peptide" evidence="2">
    <location>
        <begin position="1"/>
        <end position="24"/>
    </location>
</feature>
<keyword evidence="2" id="KW-0732">Signal</keyword>
<comment type="caution">
    <text evidence="3">The sequence shown here is derived from an EMBL/GenBank/DDBJ whole genome shotgun (WGS) entry which is preliminary data.</text>
</comment>